<dbReference type="EMBL" id="JAVFHQ010000083">
    <property type="protein sequence ID" value="KAK4539772.1"/>
    <property type="molecule type" value="Genomic_DNA"/>
</dbReference>
<name>A0AAV9J4Y8_9PEZI</name>
<dbReference type="Proteomes" id="UP001324427">
    <property type="component" value="Unassembled WGS sequence"/>
</dbReference>
<evidence type="ECO:0000259" key="2">
    <source>
        <dbReference type="Pfam" id="PF07859"/>
    </source>
</evidence>
<protein>
    <recommendedName>
        <fullName evidence="2">Alpha/beta hydrolase fold-3 domain-containing protein</fullName>
    </recommendedName>
</protein>
<dbReference type="InterPro" id="IPR029058">
    <property type="entry name" value="AB_hydrolase_fold"/>
</dbReference>
<dbReference type="GO" id="GO:0016787">
    <property type="term" value="F:hydrolase activity"/>
    <property type="evidence" value="ECO:0007669"/>
    <property type="project" value="UniProtKB-KW"/>
</dbReference>
<dbReference type="Pfam" id="PF07859">
    <property type="entry name" value="Abhydrolase_3"/>
    <property type="match status" value="1"/>
</dbReference>
<dbReference type="PANTHER" id="PTHR48081:SF31">
    <property type="entry name" value="STERYL ACETYL HYDROLASE MUG81-RELATED"/>
    <property type="match status" value="1"/>
</dbReference>
<organism evidence="3 4">
    <name type="scientific">Oleoguttula mirabilis</name>
    <dbReference type="NCBI Taxonomy" id="1507867"/>
    <lineage>
        <taxon>Eukaryota</taxon>
        <taxon>Fungi</taxon>
        <taxon>Dikarya</taxon>
        <taxon>Ascomycota</taxon>
        <taxon>Pezizomycotina</taxon>
        <taxon>Dothideomycetes</taxon>
        <taxon>Dothideomycetidae</taxon>
        <taxon>Mycosphaerellales</taxon>
        <taxon>Teratosphaeriaceae</taxon>
        <taxon>Oleoguttula</taxon>
    </lineage>
</organism>
<proteinExistence type="predicted"/>
<feature type="domain" description="Alpha/beta hydrolase fold-3" evidence="2">
    <location>
        <begin position="113"/>
        <end position="330"/>
    </location>
</feature>
<dbReference type="AlphaFoldDB" id="A0AAV9J4Y8"/>
<dbReference type="InterPro" id="IPR050300">
    <property type="entry name" value="GDXG_lipolytic_enzyme"/>
</dbReference>
<keyword evidence="4" id="KW-1185">Reference proteome</keyword>
<dbReference type="InterPro" id="IPR013094">
    <property type="entry name" value="AB_hydrolase_3"/>
</dbReference>
<keyword evidence="1" id="KW-0378">Hydrolase</keyword>
<comment type="caution">
    <text evidence="3">The sequence shown here is derived from an EMBL/GenBank/DDBJ whole genome shotgun (WGS) entry which is preliminary data.</text>
</comment>
<dbReference type="PANTHER" id="PTHR48081">
    <property type="entry name" value="AB HYDROLASE SUPERFAMILY PROTEIN C4A8.06C"/>
    <property type="match status" value="1"/>
</dbReference>
<evidence type="ECO:0000313" key="3">
    <source>
        <dbReference type="EMBL" id="KAK4539772.1"/>
    </source>
</evidence>
<dbReference type="Gene3D" id="3.40.50.1820">
    <property type="entry name" value="alpha/beta hydrolase"/>
    <property type="match status" value="1"/>
</dbReference>
<reference evidence="3 4" key="1">
    <citation type="submission" date="2021-11" db="EMBL/GenBank/DDBJ databases">
        <title>Black yeast isolated from Biological Soil Crust.</title>
        <authorList>
            <person name="Kurbessoian T."/>
        </authorList>
    </citation>
    <scope>NUCLEOTIDE SEQUENCE [LARGE SCALE GENOMIC DNA]</scope>
    <source>
        <strain evidence="3 4">CCFEE 5522</strain>
    </source>
</reference>
<dbReference type="SUPFAM" id="SSF53474">
    <property type="entry name" value="alpha/beta-Hydrolases"/>
    <property type="match status" value="1"/>
</dbReference>
<evidence type="ECO:0000313" key="4">
    <source>
        <dbReference type="Proteomes" id="UP001324427"/>
    </source>
</evidence>
<sequence>MASTAVPPELTFTGKVMLIPHTGRLISSVISRIFTAPFTSGAKANTYLKDIVFAALRTHLAYLTPAQEQWLNGNTEAVYLDLTKHAKFQPDTDVLPSGLKVHWLGTKTAKKVIVYFHGGGYVLAAGPGHLQWLFDLQNDLSKDHSVSAIVPSYTLAPHAQYPEQLKQGVECLNWLLNDLKKKPSDIILAGDSAGGNFALAVLSHVLHPHTDIAEVKLSEPLAGALLISPWSNIGTLDKVQHRNQGSDYVTPKAADRWASLFLGDKPVDNYNTPLHADSNWFSGLDSAVRDIFVWGGGGEVLIDSIDGLTKKLKEAHPRVQYFVQAGASHEDFIIDRTMGFKQKSESTKVIESWLAQIL</sequence>
<gene>
    <name evidence="3" type="ORF">LTR36_010360</name>
</gene>
<evidence type="ECO:0000256" key="1">
    <source>
        <dbReference type="ARBA" id="ARBA00022801"/>
    </source>
</evidence>
<accession>A0AAV9J4Y8</accession>